<reference evidence="1 2" key="1">
    <citation type="submission" date="2024-09" db="EMBL/GenBank/DDBJ databases">
        <authorList>
            <person name="Sun Q."/>
            <person name="Mori K."/>
        </authorList>
    </citation>
    <scope>NUCLEOTIDE SEQUENCE [LARGE SCALE GENOMIC DNA]</scope>
    <source>
        <strain evidence="1 2">ATCC 51285</strain>
    </source>
</reference>
<feature type="non-terminal residue" evidence="1">
    <location>
        <position position="1"/>
    </location>
</feature>
<dbReference type="SUPFAM" id="SSF110296">
    <property type="entry name" value="Oligoxyloglucan reducing end-specific cellobiohydrolase"/>
    <property type="match status" value="1"/>
</dbReference>
<name>A0ABV5ZHR2_9GAMM</name>
<proteinExistence type="predicted"/>
<dbReference type="Proteomes" id="UP001589628">
    <property type="component" value="Unassembled WGS sequence"/>
</dbReference>
<accession>A0ABV5ZHR2</accession>
<dbReference type="RefSeq" id="WP_376837024.1">
    <property type="nucleotide sequence ID" value="NZ_JBHLZN010000014.1"/>
</dbReference>
<comment type="caution">
    <text evidence="1">The sequence shown here is derived from an EMBL/GenBank/DDBJ whole genome shotgun (WGS) entry which is preliminary data.</text>
</comment>
<dbReference type="InterPro" id="IPR038081">
    <property type="entry name" value="CalX-like_sf"/>
</dbReference>
<keyword evidence="2" id="KW-1185">Reference proteome</keyword>
<dbReference type="SUPFAM" id="SSF141072">
    <property type="entry name" value="CalX-like"/>
    <property type="match status" value="1"/>
</dbReference>
<sequence>NGSTIQEGEYAIFTVNVSGAATGSTLKLALPGTGSATLAQDYEDALEYSLDAGNTWTAYPAAGITGLPEGDSSLKVRVKTLTDTDVEGAETFNLRADLESAGTTVSGEGSATILDTTVSVSPAVDANGSTIQEGEYAIFTVNVSGAATGSTLKLALPGTGSATLAQDYEDALEYSLDAGNTWTAYPAAGITGLPEGDSSLKVRVKTLTD</sequence>
<evidence type="ECO:0000313" key="1">
    <source>
        <dbReference type="EMBL" id="MFB9888163.1"/>
    </source>
</evidence>
<dbReference type="Gene3D" id="2.60.40.2030">
    <property type="match status" value="1"/>
</dbReference>
<organism evidence="1 2">
    <name type="scientific">Balneatrix alpica</name>
    <dbReference type="NCBI Taxonomy" id="75684"/>
    <lineage>
        <taxon>Bacteria</taxon>
        <taxon>Pseudomonadati</taxon>
        <taxon>Pseudomonadota</taxon>
        <taxon>Gammaproteobacteria</taxon>
        <taxon>Oceanospirillales</taxon>
        <taxon>Balneatrichaceae</taxon>
        <taxon>Balneatrix</taxon>
    </lineage>
</organism>
<gene>
    <name evidence="1" type="ORF">ACFFLH_17285</name>
</gene>
<evidence type="ECO:0000313" key="2">
    <source>
        <dbReference type="Proteomes" id="UP001589628"/>
    </source>
</evidence>
<feature type="non-terminal residue" evidence="1">
    <location>
        <position position="209"/>
    </location>
</feature>
<dbReference type="EMBL" id="JBHLZN010000014">
    <property type="protein sequence ID" value="MFB9888163.1"/>
    <property type="molecule type" value="Genomic_DNA"/>
</dbReference>
<protein>
    <submittedName>
        <fullName evidence="1">Uncharacterized protein</fullName>
    </submittedName>
</protein>